<dbReference type="PANTHER" id="PTHR47326:SF1">
    <property type="entry name" value="HTH PSQ-TYPE DOMAIN-CONTAINING PROTEIN"/>
    <property type="match status" value="1"/>
</dbReference>
<dbReference type="PANTHER" id="PTHR47326">
    <property type="entry name" value="TRANSPOSABLE ELEMENT TC3 TRANSPOSASE-LIKE PROTEIN"/>
    <property type="match status" value="1"/>
</dbReference>
<dbReference type="Proteomes" id="UP001168821">
    <property type="component" value="Unassembled WGS sequence"/>
</dbReference>
<organism evidence="1 2">
    <name type="scientific">Zophobas morio</name>
    <dbReference type="NCBI Taxonomy" id="2755281"/>
    <lineage>
        <taxon>Eukaryota</taxon>
        <taxon>Metazoa</taxon>
        <taxon>Ecdysozoa</taxon>
        <taxon>Arthropoda</taxon>
        <taxon>Hexapoda</taxon>
        <taxon>Insecta</taxon>
        <taxon>Pterygota</taxon>
        <taxon>Neoptera</taxon>
        <taxon>Endopterygota</taxon>
        <taxon>Coleoptera</taxon>
        <taxon>Polyphaga</taxon>
        <taxon>Cucujiformia</taxon>
        <taxon>Tenebrionidae</taxon>
        <taxon>Zophobas</taxon>
    </lineage>
</organism>
<dbReference type="InterPro" id="IPR036397">
    <property type="entry name" value="RNaseH_sf"/>
</dbReference>
<gene>
    <name evidence="1" type="ORF">Zmor_015700</name>
</gene>
<comment type="caution">
    <text evidence="1">The sequence shown here is derived from an EMBL/GenBank/DDBJ whole genome shotgun (WGS) entry which is preliminary data.</text>
</comment>
<dbReference type="EMBL" id="JALNTZ010000004">
    <property type="protein sequence ID" value="KAJ3656643.1"/>
    <property type="molecule type" value="Genomic_DNA"/>
</dbReference>
<protein>
    <recommendedName>
        <fullName evidence="3">Transposable element Tc3 transposase</fullName>
    </recommendedName>
</protein>
<evidence type="ECO:0000313" key="2">
    <source>
        <dbReference type="Proteomes" id="UP001168821"/>
    </source>
</evidence>
<dbReference type="AlphaFoldDB" id="A0AA38IK26"/>
<evidence type="ECO:0008006" key="3">
    <source>
        <dbReference type="Google" id="ProtNLM"/>
    </source>
</evidence>
<proteinExistence type="predicted"/>
<evidence type="ECO:0000313" key="1">
    <source>
        <dbReference type="EMBL" id="KAJ3656643.1"/>
    </source>
</evidence>
<name>A0AA38IK26_9CUCU</name>
<reference evidence="1" key="1">
    <citation type="journal article" date="2023" name="G3 (Bethesda)">
        <title>Whole genome assemblies of Zophobas morio and Tenebrio molitor.</title>
        <authorList>
            <person name="Kaur S."/>
            <person name="Stinson S.A."/>
            <person name="diCenzo G.C."/>
        </authorList>
    </citation>
    <scope>NUCLEOTIDE SEQUENCE</scope>
    <source>
        <strain evidence="1">QUZm001</strain>
    </source>
</reference>
<sequence length="360" mass="42351">MGYTLEQNTFIVMSYYRNGTLNADGEWVYSVQACKDEYLAKFPELNIEEQSLMTHIKRIVDRFNSTGNVSKGKSPGRPPVSEEVVEDLRERMEQSPKKSLSKLSLQSGVPYTTCQKVLKRTLHMHPYKVSSIHELKPADYPRRVAYCEWFQNNMNNNRILDLSFFSDEAWFHLNGYVNSQNYRVWSAENPFVFEERPLHSVKVGVWLAVSRRRVIGPIFFHNTINSARYREQILEVFLNHLDDEELEFGYFQQDGAPAHKTMENLRYLQEFYGDRIISQNLNPEWPARSPDLTPLDYSIFGWMKDNIYKHRLHTLEELMDAIIHCCQNIDVVMLENIFGNKKRRVALCLQQNGEHFQHLL</sequence>
<dbReference type="GO" id="GO:0003676">
    <property type="term" value="F:nucleic acid binding"/>
    <property type="evidence" value="ECO:0007669"/>
    <property type="project" value="InterPro"/>
</dbReference>
<dbReference type="Gene3D" id="3.30.420.10">
    <property type="entry name" value="Ribonuclease H-like superfamily/Ribonuclease H"/>
    <property type="match status" value="1"/>
</dbReference>
<keyword evidence="2" id="KW-1185">Reference proteome</keyword>
<accession>A0AA38IK26</accession>